<comment type="cofactor">
    <cofactor evidence="1">
        <name>Mg(2+)</name>
        <dbReference type="ChEBI" id="CHEBI:18420"/>
    </cofactor>
</comment>
<dbReference type="EMBL" id="LAZR01000127">
    <property type="protein sequence ID" value="KKN88581.1"/>
    <property type="molecule type" value="Genomic_DNA"/>
</dbReference>
<evidence type="ECO:0000256" key="7">
    <source>
        <dbReference type="ARBA" id="ARBA00038093"/>
    </source>
</evidence>
<dbReference type="PANTHER" id="PTHR33653:SF1">
    <property type="entry name" value="RIBONUCLEASE VAPC2"/>
    <property type="match status" value="1"/>
</dbReference>
<protein>
    <recommendedName>
        <fullName evidence="8">PIN domain-containing protein</fullName>
    </recommendedName>
</protein>
<dbReference type="CDD" id="cd09871">
    <property type="entry name" value="PIN_MtVapC28-VapC30-like"/>
    <property type="match status" value="1"/>
</dbReference>
<comment type="similarity">
    <text evidence="7">Belongs to the PINc/VapC protein family.</text>
</comment>
<dbReference type="InterPro" id="IPR002716">
    <property type="entry name" value="PIN_dom"/>
</dbReference>
<dbReference type="InterPro" id="IPR022907">
    <property type="entry name" value="VapC_family"/>
</dbReference>
<gene>
    <name evidence="9" type="ORF">LCGC14_0246920</name>
</gene>
<keyword evidence="5" id="KW-0378">Hydrolase</keyword>
<dbReference type="GO" id="GO:0046872">
    <property type="term" value="F:metal ion binding"/>
    <property type="evidence" value="ECO:0007669"/>
    <property type="project" value="UniProtKB-KW"/>
</dbReference>
<proteinExistence type="inferred from homology"/>
<dbReference type="Pfam" id="PF01850">
    <property type="entry name" value="PIN"/>
    <property type="match status" value="1"/>
</dbReference>
<dbReference type="AlphaFoldDB" id="A0A0F9WQT9"/>
<dbReference type="Gene3D" id="3.40.50.1010">
    <property type="entry name" value="5'-nuclease"/>
    <property type="match status" value="1"/>
</dbReference>
<dbReference type="SUPFAM" id="SSF88723">
    <property type="entry name" value="PIN domain-like"/>
    <property type="match status" value="1"/>
</dbReference>
<reference evidence="9" key="1">
    <citation type="journal article" date="2015" name="Nature">
        <title>Complex archaea that bridge the gap between prokaryotes and eukaryotes.</title>
        <authorList>
            <person name="Spang A."/>
            <person name="Saw J.H."/>
            <person name="Jorgensen S.L."/>
            <person name="Zaremba-Niedzwiedzka K."/>
            <person name="Martijn J."/>
            <person name="Lind A.E."/>
            <person name="van Eijk R."/>
            <person name="Schleper C."/>
            <person name="Guy L."/>
            <person name="Ettema T.J."/>
        </authorList>
    </citation>
    <scope>NUCLEOTIDE SEQUENCE</scope>
</reference>
<evidence type="ECO:0000256" key="6">
    <source>
        <dbReference type="ARBA" id="ARBA00022842"/>
    </source>
</evidence>
<keyword evidence="2" id="KW-1277">Toxin-antitoxin system</keyword>
<comment type="caution">
    <text evidence="9">The sequence shown here is derived from an EMBL/GenBank/DDBJ whole genome shotgun (WGS) entry which is preliminary data.</text>
</comment>
<organism evidence="9">
    <name type="scientific">marine sediment metagenome</name>
    <dbReference type="NCBI Taxonomy" id="412755"/>
    <lineage>
        <taxon>unclassified sequences</taxon>
        <taxon>metagenomes</taxon>
        <taxon>ecological metagenomes</taxon>
    </lineage>
</organism>
<evidence type="ECO:0000313" key="9">
    <source>
        <dbReference type="EMBL" id="KKN88581.1"/>
    </source>
</evidence>
<dbReference type="HAMAP" id="MF_00265">
    <property type="entry name" value="VapC_Nob1"/>
    <property type="match status" value="1"/>
</dbReference>
<dbReference type="InterPro" id="IPR029060">
    <property type="entry name" value="PIN-like_dom_sf"/>
</dbReference>
<evidence type="ECO:0000256" key="2">
    <source>
        <dbReference type="ARBA" id="ARBA00022649"/>
    </source>
</evidence>
<dbReference type="GO" id="GO:0016787">
    <property type="term" value="F:hydrolase activity"/>
    <property type="evidence" value="ECO:0007669"/>
    <property type="project" value="UniProtKB-KW"/>
</dbReference>
<keyword evidence="4" id="KW-0479">Metal-binding</keyword>
<feature type="domain" description="PIN" evidence="8">
    <location>
        <begin position="1"/>
        <end position="124"/>
    </location>
</feature>
<evidence type="ECO:0000256" key="4">
    <source>
        <dbReference type="ARBA" id="ARBA00022723"/>
    </source>
</evidence>
<name>A0A0F9WQT9_9ZZZZ</name>
<evidence type="ECO:0000256" key="3">
    <source>
        <dbReference type="ARBA" id="ARBA00022722"/>
    </source>
</evidence>
<dbReference type="PANTHER" id="PTHR33653">
    <property type="entry name" value="RIBONUCLEASE VAPC2"/>
    <property type="match status" value="1"/>
</dbReference>
<evidence type="ECO:0000259" key="8">
    <source>
        <dbReference type="Pfam" id="PF01850"/>
    </source>
</evidence>
<accession>A0A0F9WQT9</accession>
<keyword evidence="6" id="KW-0460">Magnesium</keyword>
<evidence type="ECO:0000256" key="1">
    <source>
        <dbReference type="ARBA" id="ARBA00001946"/>
    </source>
</evidence>
<sequence length="129" mass="13887">MILDTSAIIAVLYGEPEQARFAELIQDADRCRMSVANLLELSMVVESQAGPDASRQIDVLIRRAGVIIEPVSLEQGALARQAFLDFGKGRHKAGLNFGDCFSYALAKATNEPLLFKGNDFALTDIASAG</sequence>
<dbReference type="GO" id="GO:0004540">
    <property type="term" value="F:RNA nuclease activity"/>
    <property type="evidence" value="ECO:0007669"/>
    <property type="project" value="InterPro"/>
</dbReference>
<dbReference type="InterPro" id="IPR050556">
    <property type="entry name" value="Type_II_TA_system_RNase"/>
</dbReference>
<evidence type="ECO:0000256" key="5">
    <source>
        <dbReference type="ARBA" id="ARBA00022801"/>
    </source>
</evidence>
<keyword evidence="3" id="KW-0540">Nuclease</keyword>